<feature type="region of interest" description="Disordered" evidence="1">
    <location>
        <begin position="1"/>
        <end position="375"/>
    </location>
</feature>
<reference evidence="2 3" key="1">
    <citation type="journal article" date="2023" name="PLoS ONE">
        <title>Cytospora paraplurivora sp. nov. isolated from orchards with fruit tree decline syndrome in Ontario, Canada.</title>
        <authorList>
            <person name="Ilyukhin E."/>
            <person name="Nguyen H.D.T."/>
            <person name="Castle A.J."/>
            <person name="Ellouze W."/>
        </authorList>
    </citation>
    <scope>NUCLEOTIDE SEQUENCE [LARGE SCALE GENOMIC DNA]</scope>
    <source>
        <strain evidence="2 3">FDS-564</strain>
    </source>
</reference>
<feature type="compositionally biased region" description="Low complexity" evidence="1">
    <location>
        <begin position="25"/>
        <end position="44"/>
    </location>
</feature>
<evidence type="ECO:0000256" key="1">
    <source>
        <dbReference type="SAM" id="MobiDB-lite"/>
    </source>
</evidence>
<dbReference type="Proteomes" id="UP001320245">
    <property type="component" value="Unassembled WGS sequence"/>
</dbReference>
<name>A0AAN9YJE5_9PEZI</name>
<feature type="compositionally biased region" description="Polar residues" evidence="1">
    <location>
        <begin position="427"/>
        <end position="437"/>
    </location>
</feature>
<accession>A0AAN9YJE5</accession>
<evidence type="ECO:0000313" key="2">
    <source>
        <dbReference type="EMBL" id="KAK7747318.1"/>
    </source>
</evidence>
<dbReference type="AlphaFoldDB" id="A0AAN9YJE5"/>
<proteinExistence type="predicted"/>
<comment type="caution">
    <text evidence="2">The sequence shown here is derived from an EMBL/GenBank/DDBJ whole genome shotgun (WGS) entry which is preliminary data.</text>
</comment>
<feature type="compositionally biased region" description="Low complexity" evidence="1">
    <location>
        <begin position="194"/>
        <end position="213"/>
    </location>
</feature>
<evidence type="ECO:0000313" key="3">
    <source>
        <dbReference type="Proteomes" id="UP001320245"/>
    </source>
</evidence>
<feature type="compositionally biased region" description="Low complexity" evidence="1">
    <location>
        <begin position="78"/>
        <end position="100"/>
    </location>
</feature>
<feature type="compositionally biased region" description="Polar residues" evidence="1">
    <location>
        <begin position="115"/>
        <end position="142"/>
    </location>
</feature>
<dbReference type="EMBL" id="JAJSPL020000004">
    <property type="protein sequence ID" value="KAK7747318.1"/>
    <property type="molecule type" value="Genomic_DNA"/>
</dbReference>
<feature type="compositionally biased region" description="Basic and acidic residues" evidence="1">
    <location>
        <begin position="406"/>
        <end position="426"/>
    </location>
</feature>
<feature type="compositionally biased region" description="Low complexity" evidence="1">
    <location>
        <begin position="272"/>
        <end position="282"/>
    </location>
</feature>
<feature type="compositionally biased region" description="Low complexity" evidence="1">
    <location>
        <begin position="328"/>
        <end position="339"/>
    </location>
</feature>
<feature type="region of interest" description="Disordered" evidence="1">
    <location>
        <begin position="406"/>
        <end position="529"/>
    </location>
</feature>
<sequence length="562" mass="60462">MPSSSNEPKGKGKGKRPEDQSEKVAANASTTASKMKASFSASSAELGSDKSTTIAQGGTGKARNSPAITDTLMAKLATTSVSSSQGSSTSSSTQPSQTVSKGARGDKKSALDANSKMSGPSSTFRPDDSSGSAQNKPESKPQNANNNNNEKKDVGDAQSSAEEGEIRDDLNLPKLLTTTTTATVSADLQKKSGASSRSATASTTAAAIARQRTPSVPRTSSSNDDKISNYVSRKPPSERKPLQRLMTTTYTARPGSNAIVSSPTQHDESRGRPSSGSLPSRSGRPDLSKTMSRQVVELARQQPHGGPQPRRPHDREPARSVSPRNEQSSTATTLTLRTRSIPRTNSAAAAAAADDDRKEQRQLDDIPSHHDRDLRDWLQFTGWNDIEYRRGELARQRRLAEIGREKAELEQEAEVAKQARQQHKDVTSTTPSLNESLPPTPRLPDAEGAVGFSRRTEIHRVQPSSFGRLSPSRRDGGVDDDDDETFSPGMLGNYPVKLAAGVKRERRGSDDDGGEPTNKYYRDDEPYHGFDEREENVSRLSTAAVAVAIVVVITQVLDTEAV</sequence>
<keyword evidence="3" id="KW-1185">Reference proteome</keyword>
<feature type="compositionally biased region" description="Basic and acidic residues" evidence="1">
    <location>
        <begin position="354"/>
        <end position="375"/>
    </location>
</feature>
<protein>
    <submittedName>
        <fullName evidence="2">Uncharacterized protein</fullName>
    </submittedName>
</protein>
<gene>
    <name evidence="2" type="ORF">SLS53_001571</name>
</gene>
<organism evidence="2 3">
    <name type="scientific">Cytospora paraplurivora</name>
    <dbReference type="NCBI Taxonomy" id="2898453"/>
    <lineage>
        <taxon>Eukaryota</taxon>
        <taxon>Fungi</taxon>
        <taxon>Dikarya</taxon>
        <taxon>Ascomycota</taxon>
        <taxon>Pezizomycotina</taxon>
        <taxon>Sordariomycetes</taxon>
        <taxon>Sordariomycetidae</taxon>
        <taxon>Diaporthales</taxon>
        <taxon>Cytosporaceae</taxon>
        <taxon>Cytospora</taxon>
    </lineage>
</organism>
<feature type="compositionally biased region" description="Basic and acidic residues" evidence="1">
    <location>
        <begin position="520"/>
        <end position="529"/>
    </location>
</feature>